<name>A0A1W7AB60_9STAP</name>
<keyword evidence="3" id="KW-0326">Glycosidase</keyword>
<dbReference type="PANTHER" id="PTHR43002">
    <property type="entry name" value="GLYCOGEN DEBRANCHING ENZYME"/>
    <property type="match status" value="1"/>
</dbReference>
<dbReference type="EMBL" id="CP021059">
    <property type="protein sequence ID" value="ARQ06656.1"/>
    <property type="molecule type" value="Genomic_DNA"/>
</dbReference>
<dbReference type="STRING" id="1855823.MCCS_10090"/>
<gene>
    <name evidence="3" type="primary">amyX</name>
    <name evidence="3" type="ORF">MCCS_10090</name>
</gene>
<keyword evidence="4" id="KW-1185">Reference proteome</keyword>
<dbReference type="CDD" id="cd11341">
    <property type="entry name" value="AmyAc_Pullulanase_LD-like"/>
    <property type="match status" value="1"/>
</dbReference>
<dbReference type="Pfam" id="PF02922">
    <property type="entry name" value="CBM_48"/>
    <property type="match status" value="1"/>
</dbReference>
<evidence type="ECO:0000256" key="1">
    <source>
        <dbReference type="ARBA" id="ARBA00008061"/>
    </source>
</evidence>
<evidence type="ECO:0000313" key="3">
    <source>
        <dbReference type="EMBL" id="ARQ06656.1"/>
    </source>
</evidence>
<dbReference type="EC" id="3.2.1.41" evidence="3"/>
<dbReference type="GeneID" id="35295141"/>
<dbReference type="KEGG" id="mcak:MCCS_10090"/>
<dbReference type="SUPFAM" id="SSF81296">
    <property type="entry name" value="E set domains"/>
    <property type="match status" value="1"/>
</dbReference>
<dbReference type="AlphaFoldDB" id="A0A1W7AB60"/>
<dbReference type="InterPro" id="IPR013783">
    <property type="entry name" value="Ig-like_fold"/>
</dbReference>
<dbReference type="InterPro" id="IPR004193">
    <property type="entry name" value="Glyco_hydro_13_N"/>
</dbReference>
<dbReference type="InterPro" id="IPR017853">
    <property type="entry name" value="GH"/>
</dbReference>
<dbReference type="SMART" id="SM00642">
    <property type="entry name" value="Aamy"/>
    <property type="match status" value="1"/>
</dbReference>
<dbReference type="InterPro" id="IPR014756">
    <property type="entry name" value="Ig_E-set"/>
</dbReference>
<dbReference type="NCBIfam" id="TIGR02104">
    <property type="entry name" value="pulA_typeI"/>
    <property type="match status" value="1"/>
</dbReference>
<dbReference type="OrthoDB" id="9761875at2"/>
<comment type="similarity">
    <text evidence="1">Belongs to the glycosyl hydrolase 13 family.</text>
</comment>
<sequence length="679" mass="78573">MQAYIDDFNLITVQSEVQLDGPFQIDNDGIFSLELLEQFKLENSYYYKLKMSHPIRLSQAYHILYDGQEIPLFIGDITRTSSFESVFSAPDETLGATIEDNKTTFSVWSPVAQSISVVTDHNTYEMTRKDNGTYTVVIDSNLHGISYQYEVLLNNKTIRVNDPYAKGLTVNSTKSVVIDLNQVQDFPSQFPEIERNDVVIYEVHTRDISMHPNSGIQHKGKLLGLIEEGTQTHTGHSTGFDYIKSLGVSHIELLPVNDFARVDDIDFMSNYNWGYDPDFYQTIDGSYSTDALHPARRIEELKMVVQKYHGSGMGVILDVVFNHVYKMETSPFEQLVPGYYFRYHGDGTLSNGTGVGNDIKTERVMMRKYILDTIEYYIDTFKIDGFRFDLMGVIDIKTMQHIETLIKDKNKYGFILGEGWNLYSAMPDAIKTIHENIDQVPEVHFFNDFFRDTLKGNNFDLKDRGYFNGKGKYYERMFSLFTGQSGIPAVQSINYAEVHDNHTLFDRINYTTAADLQSQHKIHQMITVFTILSLGTPFIHAGQEFYRTKYGHGNTYNLSDFINRIDWNRRIKYDKELDVIKQAIKIKRSYEIFKTQSFEDKVKRIIQLDIDQPLLGILLFDRRDEFILLFNPGAINYDLNLPRMGKYEVVLTNESLQQKFVQSQVTLNPYQCLLLKKEF</sequence>
<dbReference type="Proteomes" id="UP000194154">
    <property type="component" value="Chromosome"/>
</dbReference>
<dbReference type="GO" id="GO:0005975">
    <property type="term" value="P:carbohydrate metabolic process"/>
    <property type="evidence" value="ECO:0007669"/>
    <property type="project" value="InterPro"/>
</dbReference>
<dbReference type="Pfam" id="PF00128">
    <property type="entry name" value="Alpha-amylase"/>
    <property type="match status" value="2"/>
</dbReference>
<dbReference type="RefSeq" id="WP_086042312.1">
    <property type="nucleotide sequence ID" value="NZ_CBCRZA010000006.1"/>
</dbReference>
<organism evidence="3 4">
    <name type="scientific">Macrococcoides canis</name>
    <dbReference type="NCBI Taxonomy" id="1855823"/>
    <lineage>
        <taxon>Bacteria</taxon>
        <taxon>Bacillati</taxon>
        <taxon>Bacillota</taxon>
        <taxon>Bacilli</taxon>
        <taxon>Bacillales</taxon>
        <taxon>Staphylococcaceae</taxon>
        <taxon>Macrococcoides</taxon>
    </lineage>
</organism>
<dbReference type="CDD" id="cd02860">
    <property type="entry name" value="E_set_Pullulanase"/>
    <property type="match status" value="1"/>
</dbReference>
<dbReference type="InterPro" id="IPR006047">
    <property type="entry name" value="GH13_cat_dom"/>
</dbReference>
<feature type="domain" description="Glycosyl hydrolase family 13 catalytic" evidence="2">
    <location>
        <begin position="231"/>
        <end position="581"/>
    </location>
</feature>
<keyword evidence="3" id="KW-0378">Hydrolase</keyword>
<dbReference type="Gene3D" id="3.20.20.80">
    <property type="entry name" value="Glycosidases"/>
    <property type="match status" value="1"/>
</dbReference>
<accession>A0A1W7AB60</accession>
<reference evidence="3 4" key="1">
    <citation type="journal article" date="2017" name="Int. J. Syst. Evol. Microbiol.">
        <title>Macrococcus canis sp. nov., a skin bacterium associated with infections in dogs.</title>
        <authorList>
            <person name="Gobeli Brawand S."/>
            <person name="Cotting K."/>
            <person name="Gomez-Sanz E."/>
            <person name="Collaud A."/>
            <person name="Thomann A."/>
            <person name="Brodard I."/>
            <person name="Rodriguez-Campos S."/>
            <person name="Strauss C."/>
            <person name="Perreten V."/>
        </authorList>
    </citation>
    <scope>NUCLEOTIDE SEQUENCE [LARGE SCALE GENOMIC DNA]</scope>
    <source>
        <strain evidence="3 4">KM45013</strain>
    </source>
</reference>
<proteinExistence type="inferred from homology"/>
<dbReference type="GO" id="GO:0051060">
    <property type="term" value="F:pullulanase activity"/>
    <property type="evidence" value="ECO:0007669"/>
    <property type="project" value="UniProtKB-EC"/>
</dbReference>
<dbReference type="InterPro" id="IPR011840">
    <property type="entry name" value="PulA_typeI"/>
</dbReference>
<protein>
    <submittedName>
        <fullName evidence="3">Pullulanase</fullName>
        <ecNumber evidence="3">3.2.1.41</ecNumber>
    </submittedName>
</protein>
<evidence type="ECO:0000259" key="2">
    <source>
        <dbReference type="SMART" id="SM00642"/>
    </source>
</evidence>
<dbReference type="Gene3D" id="2.60.40.2320">
    <property type="match status" value="1"/>
</dbReference>
<evidence type="ECO:0000313" key="4">
    <source>
        <dbReference type="Proteomes" id="UP000194154"/>
    </source>
</evidence>
<dbReference type="Gene3D" id="2.60.40.10">
    <property type="entry name" value="Immunoglobulins"/>
    <property type="match status" value="1"/>
</dbReference>
<dbReference type="SUPFAM" id="SSF51445">
    <property type="entry name" value="(Trans)glycosidases"/>
    <property type="match status" value="1"/>
</dbReference>